<evidence type="ECO:0000313" key="1">
    <source>
        <dbReference type="EMBL" id="CAK0803564.1"/>
    </source>
</evidence>
<dbReference type="Proteomes" id="UP001189429">
    <property type="component" value="Unassembled WGS sequence"/>
</dbReference>
<comment type="caution">
    <text evidence="1">The sequence shown here is derived from an EMBL/GenBank/DDBJ whole genome shotgun (WGS) entry which is preliminary data.</text>
</comment>
<evidence type="ECO:0000313" key="2">
    <source>
        <dbReference type="Proteomes" id="UP001189429"/>
    </source>
</evidence>
<reference evidence="1" key="1">
    <citation type="submission" date="2023-10" db="EMBL/GenBank/DDBJ databases">
        <authorList>
            <person name="Chen Y."/>
            <person name="Shah S."/>
            <person name="Dougan E. K."/>
            <person name="Thang M."/>
            <person name="Chan C."/>
        </authorList>
    </citation>
    <scope>NUCLEOTIDE SEQUENCE [LARGE SCALE GENOMIC DNA]</scope>
</reference>
<name>A0ABN9QCC3_9DINO</name>
<protein>
    <submittedName>
        <fullName evidence="1">Uncharacterized protein</fullName>
    </submittedName>
</protein>
<gene>
    <name evidence="1" type="ORF">PCOR1329_LOCUS10683</name>
</gene>
<accession>A0ABN9QCC3</accession>
<proteinExistence type="predicted"/>
<sequence length="156" mass="16917">MQSAKSHLRALEFLGRRPAYQASPCFQAWAAYAPQARAARREAGRALKELLRSGAPAEQLEEAAARAEEAEADPQALGLVRKVAQNRRGAHEHALRALQLQRLHELDAARSAVEAAGGPVADLPLLDTAIVDCEADEDMLEEWDVSISVAVSRCAR</sequence>
<dbReference type="EMBL" id="CAUYUJ010003037">
    <property type="protein sequence ID" value="CAK0803564.1"/>
    <property type="molecule type" value="Genomic_DNA"/>
</dbReference>
<organism evidence="1 2">
    <name type="scientific">Prorocentrum cordatum</name>
    <dbReference type="NCBI Taxonomy" id="2364126"/>
    <lineage>
        <taxon>Eukaryota</taxon>
        <taxon>Sar</taxon>
        <taxon>Alveolata</taxon>
        <taxon>Dinophyceae</taxon>
        <taxon>Prorocentrales</taxon>
        <taxon>Prorocentraceae</taxon>
        <taxon>Prorocentrum</taxon>
    </lineage>
</organism>
<keyword evidence="2" id="KW-1185">Reference proteome</keyword>